<keyword evidence="2" id="KW-1185">Reference proteome</keyword>
<evidence type="ECO:0000313" key="2">
    <source>
        <dbReference type="Proteomes" id="UP001596417"/>
    </source>
</evidence>
<dbReference type="EMBL" id="JBHTAX010000004">
    <property type="protein sequence ID" value="MFC7192162.1"/>
    <property type="molecule type" value="Genomic_DNA"/>
</dbReference>
<protein>
    <submittedName>
        <fullName evidence="1">Phytoene desaturase family protein</fullName>
    </submittedName>
</protein>
<name>A0ABD5YUT0_9EURY</name>
<gene>
    <name evidence="1" type="ORF">ACFQL7_21675</name>
</gene>
<proteinExistence type="predicted"/>
<dbReference type="PANTHER" id="PTHR10668">
    <property type="entry name" value="PHYTOENE DEHYDROGENASE"/>
    <property type="match status" value="1"/>
</dbReference>
<dbReference type="AlphaFoldDB" id="A0ABD5YUT0"/>
<organism evidence="1 2">
    <name type="scientific">Halocatena marina</name>
    <dbReference type="NCBI Taxonomy" id="2934937"/>
    <lineage>
        <taxon>Archaea</taxon>
        <taxon>Methanobacteriati</taxon>
        <taxon>Methanobacteriota</taxon>
        <taxon>Stenosarchaea group</taxon>
        <taxon>Halobacteria</taxon>
        <taxon>Halobacteriales</taxon>
        <taxon>Natronomonadaceae</taxon>
        <taxon>Halocatena</taxon>
    </lineage>
</organism>
<comment type="caution">
    <text evidence="1">The sequence shown here is derived from an EMBL/GenBank/DDBJ whole genome shotgun (WGS) entry which is preliminary data.</text>
</comment>
<dbReference type="RefSeq" id="WP_390206653.1">
    <property type="nucleotide sequence ID" value="NZ_JBHSZC010000003.1"/>
</dbReference>
<dbReference type="Proteomes" id="UP001596417">
    <property type="component" value="Unassembled WGS sequence"/>
</dbReference>
<evidence type="ECO:0000313" key="1">
    <source>
        <dbReference type="EMBL" id="MFC7192162.1"/>
    </source>
</evidence>
<accession>A0ABD5YUT0</accession>
<dbReference type="PANTHER" id="PTHR10668:SF103">
    <property type="entry name" value="PYRIDINE NUCLEOTIDE-DISULFIDE OXIDOREDUCTASE DOMAIN-CONTAINING PROTEIN 2"/>
    <property type="match status" value="1"/>
</dbReference>
<sequence>MTDDDRAIGVELASGDRIGARTAVIGNLTPTVLFDDLLSHHSLPNRFEAYVDGYEYGPGTMMIHLALDDLPEWNGPDDIDEFAYVHIAPYVEDLAETYTDSLNGLIPKSPFLVVGQTTAVDPSRTPDTGEILWIQVRTLPSTIEGDAAHEIEATNWDDAKTPVADRVIDKLEAYAPDVRELVRERAVLSPVDLERNNPNLHGGDSVTGSHHLRQNFLWRPFPGWSTYRMPVENLYMIGAATWPGAGNNATSGQLAAQRILNPGFGTKSLVATEKYIKQKATAVRNKLHFFY</sequence>
<dbReference type="InterPro" id="IPR036188">
    <property type="entry name" value="FAD/NAD-bd_sf"/>
</dbReference>
<reference evidence="1 2" key="1">
    <citation type="journal article" date="2019" name="Int. J. Syst. Evol. Microbiol.">
        <title>The Global Catalogue of Microorganisms (GCM) 10K type strain sequencing project: providing services to taxonomists for standard genome sequencing and annotation.</title>
        <authorList>
            <consortium name="The Broad Institute Genomics Platform"/>
            <consortium name="The Broad Institute Genome Sequencing Center for Infectious Disease"/>
            <person name="Wu L."/>
            <person name="Ma J."/>
        </authorList>
    </citation>
    <scope>NUCLEOTIDE SEQUENCE [LARGE SCALE GENOMIC DNA]</scope>
    <source>
        <strain evidence="1 2">RDMS1</strain>
    </source>
</reference>
<dbReference type="SUPFAM" id="SSF51905">
    <property type="entry name" value="FAD/NAD(P)-binding domain"/>
    <property type="match status" value="1"/>
</dbReference>